<sequence>MNIFRMTYYLVSISFKDFGFWFWTLCYPLLLTGLFIMATSNMTVGELENIDVGIQEDQELTEVIEEIDFINMTVMSEEEAVSEMKQGDISGYIHGDNTLLVTESGFDQTVLEMVINQIEKVAGSGIPYENYDFEAQFIEENSQEAQPEAVLFYSLIAMIAFYGIFSGIEFMSSMQPNLDPMGARFAASPYSKVKFLSASVLGALILNLATNFLILAVIIILYKINLFTELGPTLGLLFIANLTGIGLGLIIGLLPKINAGMKTTVSVIFIIGLAALSGLMGPFIKIILIENNLTWVNTLNPLARLTDTMYKINFLGNYDDYWATIGMLIGYAAVFFSITLLSLRRKQYDSI</sequence>
<feature type="transmembrane region" description="Helical" evidence="5">
    <location>
        <begin position="321"/>
        <end position="343"/>
    </location>
</feature>
<name>A0A0M2SLL1_9STAP</name>
<evidence type="ECO:0000256" key="1">
    <source>
        <dbReference type="ARBA" id="ARBA00004141"/>
    </source>
</evidence>
<protein>
    <recommendedName>
        <fullName evidence="6">ABC-2 type transporter transmembrane domain-containing protein</fullName>
    </recommendedName>
</protein>
<dbReference type="RefSeq" id="WP_046513999.1">
    <property type="nucleotide sequence ID" value="NZ_LAYZ01000002.1"/>
</dbReference>
<evidence type="ECO:0000256" key="2">
    <source>
        <dbReference type="ARBA" id="ARBA00022692"/>
    </source>
</evidence>
<keyword evidence="3 5" id="KW-1133">Transmembrane helix</keyword>
<feature type="transmembrane region" description="Helical" evidence="5">
    <location>
        <begin position="193"/>
        <end position="222"/>
    </location>
</feature>
<keyword evidence="8" id="KW-1185">Reference proteome</keyword>
<proteinExistence type="predicted"/>
<dbReference type="InterPro" id="IPR013525">
    <property type="entry name" value="ABC2_TM"/>
</dbReference>
<dbReference type="PANTHER" id="PTHR43027:SF1">
    <property type="entry name" value="DOXORUBICIN RESISTANCE ABC TRANSPORTER PERMEASE PROTEIN DRRC-RELATED"/>
    <property type="match status" value="1"/>
</dbReference>
<dbReference type="InterPro" id="IPR052902">
    <property type="entry name" value="ABC-2_transporter"/>
</dbReference>
<evidence type="ECO:0000259" key="6">
    <source>
        <dbReference type="Pfam" id="PF12698"/>
    </source>
</evidence>
<dbReference type="Proteomes" id="UP000034287">
    <property type="component" value="Unassembled WGS sequence"/>
</dbReference>
<feature type="transmembrane region" description="Helical" evidence="5">
    <location>
        <begin position="234"/>
        <end position="254"/>
    </location>
</feature>
<dbReference type="GO" id="GO:0016020">
    <property type="term" value="C:membrane"/>
    <property type="evidence" value="ECO:0007669"/>
    <property type="project" value="UniProtKB-SubCell"/>
</dbReference>
<comment type="subcellular location">
    <subcellularLocation>
        <location evidence="1">Membrane</location>
        <topology evidence="1">Multi-pass membrane protein</topology>
    </subcellularLocation>
</comment>
<feature type="transmembrane region" description="Helical" evidence="5">
    <location>
        <begin position="266"/>
        <end position="289"/>
    </location>
</feature>
<dbReference type="EMBL" id="LAYZ01000002">
    <property type="protein sequence ID" value="KKK35123.1"/>
    <property type="molecule type" value="Genomic_DNA"/>
</dbReference>
<dbReference type="Pfam" id="PF12698">
    <property type="entry name" value="ABC2_membrane_3"/>
    <property type="match status" value="1"/>
</dbReference>
<feature type="transmembrane region" description="Helical" evidence="5">
    <location>
        <begin position="20"/>
        <end position="38"/>
    </location>
</feature>
<gene>
    <name evidence="7" type="ORF">WN59_05720</name>
</gene>
<dbReference type="AlphaFoldDB" id="A0A0M2SLL1"/>
<dbReference type="PATRIC" id="fig|1432562.3.peg.1138"/>
<evidence type="ECO:0000313" key="7">
    <source>
        <dbReference type="EMBL" id="KKK35123.1"/>
    </source>
</evidence>
<comment type="caution">
    <text evidence="7">The sequence shown here is derived from an EMBL/GenBank/DDBJ whole genome shotgun (WGS) entry which is preliminary data.</text>
</comment>
<evidence type="ECO:0000256" key="3">
    <source>
        <dbReference type="ARBA" id="ARBA00022989"/>
    </source>
</evidence>
<reference evidence="7 8" key="1">
    <citation type="submission" date="2015-04" db="EMBL/GenBank/DDBJ databases">
        <title>Taxonomic description and genome sequence of Salinicoccus sediminis sp. nov., a novel hyper halotolerant bacterium isolated from marine sediment.</title>
        <authorList>
            <person name="Mathan Kumar R."/>
            <person name="Kaur G."/>
            <person name="Kumar N."/>
            <person name="Kumar A."/>
            <person name="Singh N.K."/>
            <person name="Kaur N."/>
            <person name="Mayilraj S."/>
        </authorList>
    </citation>
    <scope>NUCLEOTIDE SEQUENCE [LARGE SCALE GENOMIC DNA]</scope>
    <source>
        <strain evidence="7 8">SV-16</strain>
    </source>
</reference>
<keyword evidence="4 5" id="KW-0472">Membrane</keyword>
<dbReference type="STRING" id="1432562.WN59_05720"/>
<feature type="transmembrane region" description="Helical" evidence="5">
    <location>
        <begin position="150"/>
        <end position="172"/>
    </location>
</feature>
<dbReference type="GO" id="GO:0140359">
    <property type="term" value="F:ABC-type transporter activity"/>
    <property type="evidence" value="ECO:0007669"/>
    <property type="project" value="InterPro"/>
</dbReference>
<evidence type="ECO:0000256" key="4">
    <source>
        <dbReference type="ARBA" id="ARBA00023136"/>
    </source>
</evidence>
<dbReference type="PANTHER" id="PTHR43027">
    <property type="entry name" value="DOXORUBICIN RESISTANCE ABC TRANSPORTER PERMEASE PROTEIN DRRC-RELATED"/>
    <property type="match status" value="1"/>
</dbReference>
<accession>A0A0M2SLL1</accession>
<keyword evidence="2 5" id="KW-0812">Transmembrane</keyword>
<evidence type="ECO:0000256" key="5">
    <source>
        <dbReference type="SAM" id="Phobius"/>
    </source>
</evidence>
<organism evidence="7 8">
    <name type="scientific">Salinicoccus sediminis</name>
    <dbReference type="NCBI Taxonomy" id="1432562"/>
    <lineage>
        <taxon>Bacteria</taxon>
        <taxon>Bacillati</taxon>
        <taxon>Bacillota</taxon>
        <taxon>Bacilli</taxon>
        <taxon>Bacillales</taxon>
        <taxon>Staphylococcaceae</taxon>
        <taxon>Salinicoccus</taxon>
    </lineage>
</organism>
<evidence type="ECO:0000313" key="8">
    <source>
        <dbReference type="Proteomes" id="UP000034287"/>
    </source>
</evidence>
<dbReference type="OrthoDB" id="9771731at2"/>
<feature type="domain" description="ABC-2 type transporter transmembrane" evidence="6">
    <location>
        <begin position="19"/>
        <end position="341"/>
    </location>
</feature>